<dbReference type="Proteomes" id="UP000663831">
    <property type="component" value="Unassembled WGS sequence"/>
</dbReference>
<dbReference type="InterPro" id="IPR020472">
    <property type="entry name" value="WD40_PAC1"/>
</dbReference>
<dbReference type="PRINTS" id="PR00320">
    <property type="entry name" value="GPROTEINBRPT"/>
</dbReference>
<dbReference type="SMART" id="SM00320">
    <property type="entry name" value="WD40"/>
    <property type="match status" value="7"/>
</dbReference>
<dbReference type="CDD" id="cd00200">
    <property type="entry name" value="WD40"/>
    <property type="match status" value="1"/>
</dbReference>
<gene>
    <name evidence="4" type="ORF">RDB_LOCUS107982</name>
</gene>
<dbReference type="InterPro" id="IPR001680">
    <property type="entry name" value="WD40_rpt"/>
</dbReference>
<evidence type="ECO:0008006" key="6">
    <source>
        <dbReference type="Google" id="ProtNLM"/>
    </source>
</evidence>
<name>A0A8H3H862_9AGAM</name>
<evidence type="ECO:0000313" key="4">
    <source>
        <dbReference type="EMBL" id="CAE6490162.1"/>
    </source>
</evidence>
<accession>A0A8H3H862</accession>
<dbReference type="PANTHER" id="PTHR19848">
    <property type="entry name" value="WD40 REPEAT PROTEIN"/>
    <property type="match status" value="1"/>
</dbReference>
<dbReference type="PROSITE" id="PS00678">
    <property type="entry name" value="WD_REPEATS_1"/>
    <property type="match status" value="1"/>
</dbReference>
<dbReference type="PANTHER" id="PTHR19848:SF8">
    <property type="entry name" value="F-BOX AND WD REPEAT DOMAIN CONTAINING 7"/>
    <property type="match status" value="1"/>
</dbReference>
<dbReference type="InterPro" id="IPR015943">
    <property type="entry name" value="WD40/YVTN_repeat-like_dom_sf"/>
</dbReference>
<dbReference type="InterPro" id="IPR011047">
    <property type="entry name" value="Quinoprotein_ADH-like_sf"/>
</dbReference>
<sequence length="444" mass="48406">MVLGPLEGHTGIIDSVGFLPDGSRIVSACRDGLVCTWDARQRNLTPKFTSARSSNIYLAKFSTDGTQFVTYSDDRSLRIYDSHTGAMVAGPLATHTSSTYMPVLDFTKGHVALGCGDGISVYDALSGQALSSRTVTSGTRILALAYSPDGTLIAAGSIEPSYLSEMYLWDAQTGTKALGSLECIDGEIQAVQFSPDGTRIVASYSSSRRASSVHGTQTQDSSPDAQIVLGVWDVSDGKNVLKLLTGHTDHVYSISYSPDGNLIASGSSDRSIMVWDAYTGSKVVGPLVGHSNWVRSVHFSPDSTRLVSGSEDRTIRIWDVRTGYMVFKLLHGHKQRIGSATYSPDGIRILSHSFDGSVRIHDARSVEERALSRATTEYGEWRMNKDGWVVDDQSRLLVWVPGDLQRALIRARTQVVVAPWGYVRLRFDKSRMGESWAKSYTSAL</sequence>
<dbReference type="AlphaFoldDB" id="A0A8H3H862"/>
<organism evidence="4 5">
    <name type="scientific">Rhizoctonia solani</name>
    <dbReference type="NCBI Taxonomy" id="456999"/>
    <lineage>
        <taxon>Eukaryota</taxon>
        <taxon>Fungi</taxon>
        <taxon>Dikarya</taxon>
        <taxon>Basidiomycota</taxon>
        <taxon>Agaricomycotina</taxon>
        <taxon>Agaricomycetes</taxon>
        <taxon>Cantharellales</taxon>
        <taxon>Ceratobasidiaceae</taxon>
        <taxon>Rhizoctonia</taxon>
    </lineage>
</organism>
<dbReference type="InterPro" id="IPR019775">
    <property type="entry name" value="WD40_repeat_CS"/>
</dbReference>
<evidence type="ECO:0000313" key="5">
    <source>
        <dbReference type="Proteomes" id="UP000663831"/>
    </source>
</evidence>
<dbReference type="EMBL" id="CAJMWV010003917">
    <property type="protein sequence ID" value="CAE6490162.1"/>
    <property type="molecule type" value="Genomic_DNA"/>
</dbReference>
<feature type="repeat" description="WD" evidence="3">
    <location>
        <begin position="6"/>
        <end position="47"/>
    </location>
</feature>
<feature type="repeat" description="WD" evidence="3">
    <location>
        <begin position="287"/>
        <end position="328"/>
    </location>
</feature>
<protein>
    <recommendedName>
        <fullName evidence="6">Vegetative incompatibility protein HET-E-1</fullName>
    </recommendedName>
</protein>
<dbReference type="Gene3D" id="2.130.10.10">
    <property type="entry name" value="YVTN repeat-like/Quinoprotein amine dehydrogenase"/>
    <property type="match status" value="4"/>
</dbReference>
<dbReference type="SUPFAM" id="SSF50998">
    <property type="entry name" value="Quinoprotein alcohol dehydrogenase-like"/>
    <property type="match status" value="1"/>
</dbReference>
<keyword evidence="1 3" id="KW-0853">WD repeat</keyword>
<evidence type="ECO:0000256" key="1">
    <source>
        <dbReference type="ARBA" id="ARBA00022574"/>
    </source>
</evidence>
<proteinExistence type="predicted"/>
<feature type="repeat" description="WD" evidence="3">
    <location>
        <begin position="244"/>
        <end position="285"/>
    </location>
</feature>
<keyword evidence="2" id="KW-0677">Repeat</keyword>
<feature type="repeat" description="WD" evidence="3">
    <location>
        <begin position="330"/>
        <end position="371"/>
    </location>
</feature>
<dbReference type="PROSITE" id="PS50082">
    <property type="entry name" value="WD_REPEATS_2"/>
    <property type="match status" value="5"/>
</dbReference>
<feature type="repeat" description="WD" evidence="3">
    <location>
        <begin position="49"/>
        <end position="90"/>
    </location>
</feature>
<dbReference type="Pfam" id="PF00400">
    <property type="entry name" value="WD40"/>
    <property type="match status" value="6"/>
</dbReference>
<comment type="caution">
    <text evidence="4">The sequence shown here is derived from an EMBL/GenBank/DDBJ whole genome shotgun (WGS) entry which is preliminary data.</text>
</comment>
<evidence type="ECO:0000256" key="2">
    <source>
        <dbReference type="ARBA" id="ARBA00022737"/>
    </source>
</evidence>
<evidence type="ECO:0000256" key="3">
    <source>
        <dbReference type="PROSITE-ProRule" id="PRU00221"/>
    </source>
</evidence>
<dbReference type="PROSITE" id="PS50294">
    <property type="entry name" value="WD_REPEATS_REGION"/>
    <property type="match status" value="4"/>
</dbReference>
<reference evidence="4" key="1">
    <citation type="submission" date="2021-01" db="EMBL/GenBank/DDBJ databases">
        <authorList>
            <person name="Kaushik A."/>
        </authorList>
    </citation>
    <scope>NUCLEOTIDE SEQUENCE</scope>
    <source>
        <strain evidence="4">AG3-1AP</strain>
    </source>
</reference>